<feature type="compositionally biased region" description="Polar residues" evidence="1">
    <location>
        <begin position="851"/>
        <end position="861"/>
    </location>
</feature>
<evidence type="ECO:0000313" key="3">
    <source>
        <dbReference type="Proteomes" id="UP000037122"/>
    </source>
</evidence>
<dbReference type="VEuPathDB" id="FungiDB:QG37_03279"/>
<dbReference type="Gene3D" id="1.20.1270.60">
    <property type="entry name" value="Arfaptin homology (AH) domain/BAR domain"/>
    <property type="match status" value="1"/>
</dbReference>
<dbReference type="VEuPathDB" id="FungiDB:B9J08_000547"/>
<evidence type="ECO:0000256" key="1">
    <source>
        <dbReference type="SAM" id="MobiDB-lite"/>
    </source>
</evidence>
<comment type="caution">
    <text evidence="2">The sequence shown here is derived from an EMBL/GenBank/DDBJ whole genome shotgun (WGS) entry which is preliminary data.</text>
</comment>
<dbReference type="SUPFAM" id="SSF103657">
    <property type="entry name" value="BAR/IMD domain-like"/>
    <property type="match status" value="1"/>
</dbReference>
<dbReference type="InterPro" id="IPR027267">
    <property type="entry name" value="AH/BAR_dom_sf"/>
</dbReference>
<dbReference type="VEuPathDB" id="FungiDB:CJJ07_004007"/>
<dbReference type="VEuPathDB" id="FungiDB:CJI97_000549"/>
<feature type="compositionally biased region" description="Basic and acidic residues" evidence="1">
    <location>
        <begin position="874"/>
        <end position="888"/>
    </location>
</feature>
<feature type="region of interest" description="Disordered" evidence="1">
    <location>
        <begin position="174"/>
        <end position="198"/>
    </location>
</feature>
<accession>A0A0L0P0P6</accession>
<proteinExistence type="predicted"/>
<feature type="compositionally biased region" description="Polar residues" evidence="1">
    <location>
        <begin position="824"/>
        <end position="843"/>
    </location>
</feature>
<feature type="region of interest" description="Disordered" evidence="1">
    <location>
        <begin position="801"/>
        <end position="896"/>
    </location>
</feature>
<gene>
    <name evidence="2" type="ORF">QG37_03279</name>
</gene>
<reference evidence="3" key="1">
    <citation type="journal article" date="2015" name="BMC Genomics">
        <title>Draft genome of a commonly misdiagnosed multidrug resistant pathogen Candida auris.</title>
        <authorList>
            <person name="Chatterjee S."/>
            <person name="Alampalli S.V."/>
            <person name="Nageshan R.K."/>
            <person name="Chettiar S.T."/>
            <person name="Joshi S."/>
            <person name="Tatu U.S."/>
        </authorList>
    </citation>
    <scope>NUCLEOTIDE SEQUENCE [LARGE SCALE GENOMIC DNA]</scope>
    <source>
        <strain evidence="3">6684</strain>
    </source>
</reference>
<dbReference type="EMBL" id="LGST01000021">
    <property type="protein sequence ID" value="KND99854.1"/>
    <property type="molecule type" value="Genomic_DNA"/>
</dbReference>
<sequence length="896" mass="102660">MTRFANAYWSPDYRSGIELLTKQLSESFDQLHELRKFIFNYMNYHHSNSEFMAKLAKESFPMSSSFREKRAERRVFSGTIKYPKEQVPKEVDIKYIFKEFVDRTSLELQLQLNLASEIETEVLGKITAFVKLHEPQMKTTLDRFQELLDEYDDSRLRMESSKQKYDEMIRLGELEEPNRADHESDENTASGPSTPKKDETLNRIAQTHEGAQEKTFTFPLILGGGIKFDDEERLEAFLSKAIATIKTVRRKIPFPGYRNEIFSSEQLCDYLKTHRPHGFNPTRVSLERVGQGLIDKKIIVGTGLFSHKFKSEGMWFEWSQDAVDFAEFKDQSTSNIISLSKSLLNLEESSKKVNEVAASTSKKFNDLFKNVKTSLMKPKFSEEVLQELEEEYNESYEDVQRVKHLLDMEIFYKSQMFEKFEKVRIEVIYQSLTKLLEILFKHSSVATDSLHHFASNFIEKLNKPENYLRDLHNLLTKNSTGIYFPAIVLPHHGLKDHSDLTTLNVSFQNIRLNFNLYKDIPLQVKYSDADPESLLSTWSLPLLLKNTIEATLKAPKAKLRQYWIASIDHQEYWLVKLEIIQLIQGFQPDENLDPQDEKAVEIALVKAVVEQLSKTSVKRQLNFLKNWLLETSDSVIPCTVYDSLLNLNGVSVSNRATADDYLKILSSIPRGNLCSLIFILESIAFIFDLKPIQGYGLSDDIVELQDEDDDLGLIVDQLNSMDTIGAVPFLHLILRPSVIKSSTGFKPSMLVYNSILQTLLRLDIREKLCLALIANERKFIERSRRQEQNLGLHIKANSRVTSKNRVPSRVTAEGEVEDKPSVDVNKTISSPTPKTANSISGDQFSLRPFRTGSTPRPSPMSSPVHKKGVSADITRARSDSGHLISIDKTEEEGQDD</sequence>
<evidence type="ECO:0000313" key="2">
    <source>
        <dbReference type="EMBL" id="KND99854.1"/>
    </source>
</evidence>
<evidence type="ECO:0008006" key="4">
    <source>
        <dbReference type="Google" id="ProtNLM"/>
    </source>
</evidence>
<dbReference type="VEuPathDB" id="FungiDB:CJJ09_002512"/>
<dbReference type="AlphaFoldDB" id="A0A0L0P0P6"/>
<protein>
    <recommendedName>
        <fullName evidence="4">Rho-GAP domain-containing protein</fullName>
    </recommendedName>
</protein>
<name>A0A0L0P0P6_CANAR</name>
<dbReference type="VEuPathDB" id="FungiDB:CJI96_0003548"/>
<organism evidence="2 3">
    <name type="scientific">Candidozyma auris</name>
    <name type="common">Yeast</name>
    <name type="synonym">Candida auris</name>
    <dbReference type="NCBI Taxonomy" id="498019"/>
    <lineage>
        <taxon>Eukaryota</taxon>
        <taxon>Fungi</taxon>
        <taxon>Dikarya</taxon>
        <taxon>Ascomycota</taxon>
        <taxon>Saccharomycotina</taxon>
        <taxon>Pichiomycetes</taxon>
        <taxon>Metschnikowiaceae</taxon>
        <taxon>Candidozyma</taxon>
    </lineage>
</organism>
<dbReference type="Proteomes" id="UP000037122">
    <property type="component" value="Unassembled WGS sequence"/>
</dbReference>